<organism evidence="1 2">
    <name type="scientific">Tepiditoga spiralis</name>
    <dbReference type="NCBI Taxonomy" id="2108365"/>
    <lineage>
        <taxon>Bacteria</taxon>
        <taxon>Thermotogati</taxon>
        <taxon>Thermotogota</taxon>
        <taxon>Thermotogae</taxon>
        <taxon>Petrotogales</taxon>
        <taxon>Petrotogaceae</taxon>
        <taxon>Tepiditoga</taxon>
    </lineage>
</organism>
<keyword evidence="2" id="KW-1185">Reference proteome</keyword>
<evidence type="ECO:0008006" key="3">
    <source>
        <dbReference type="Google" id="ProtNLM"/>
    </source>
</evidence>
<dbReference type="InterPro" id="IPR011990">
    <property type="entry name" value="TPR-like_helical_dom_sf"/>
</dbReference>
<gene>
    <name evidence="1" type="ORF">OSSY52_21880</name>
</gene>
<evidence type="ECO:0000313" key="2">
    <source>
        <dbReference type="Proteomes" id="UP000516361"/>
    </source>
</evidence>
<accession>A0A7G1GAC2</accession>
<dbReference type="Proteomes" id="UP000516361">
    <property type="component" value="Chromosome"/>
</dbReference>
<dbReference type="SUPFAM" id="SSF48452">
    <property type="entry name" value="TPR-like"/>
    <property type="match status" value="1"/>
</dbReference>
<reference evidence="1 2" key="1">
    <citation type="submission" date="2018-06" db="EMBL/GenBank/DDBJ databases">
        <title>Genome sequencing of Oceanotoga sp. sy52.</title>
        <authorList>
            <person name="Mori K."/>
        </authorList>
    </citation>
    <scope>NUCLEOTIDE SEQUENCE [LARGE SCALE GENOMIC DNA]</scope>
    <source>
        <strain evidence="2">sy52</strain>
    </source>
</reference>
<name>A0A7G1GAC2_9BACT</name>
<dbReference type="EMBL" id="AP018712">
    <property type="protein sequence ID" value="BBE32047.1"/>
    <property type="molecule type" value="Genomic_DNA"/>
</dbReference>
<protein>
    <recommendedName>
        <fullName evidence="3">Tetratricopeptide repeat protein</fullName>
    </recommendedName>
</protein>
<dbReference type="InParanoid" id="A0A7G1GAC2"/>
<dbReference type="RefSeq" id="WP_190614904.1">
    <property type="nucleotide sequence ID" value="NZ_AP018712.1"/>
</dbReference>
<evidence type="ECO:0000313" key="1">
    <source>
        <dbReference type="EMBL" id="BBE32047.1"/>
    </source>
</evidence>
<sequence>MSENDKLEAIYKLKKEMEKDLKKKGGKIKSEEETEKKRTIYKPDKVLSGINIPFEKIKTWFDINLYDIEISDEKLSFYFESKLTNKSPGYFYNQFGLMHLLRNDYEKAEKFFLLGKDIESKFNYGVLKVFRKDEDALVYAKEIVNKYPQTGYPYLLLSLYFISVNNFDGAYKFLTTANKFLNYSFISLALSIYKKDFIASKAYLSKCFLENKAKKTITLLDYYMTLFGTDIDKRLSIFSSIRRENTPCAKCIETIQSKKGHETPEYCAFSQRINSILFLNESSKSYIFEKLDLNFINFFNANLKEEANKVYQSMIKIYGELDILFIPGSTNKMGLKTLEFITETTKYKMTLKGPDYYTELKTILKSLKNNYHKDFDFIINVPFYESLRLLFGWRTCKRLY</sequence>
<proteinExistence type="predicted"/>
<dbReference type="KEGG" id="ocy:OSSY52_21880"/>
<dbReference type="AlphaFoldDB" id="A0A7G1GAC2"/>